<dbReference type="EC" id="2.3.1.199" evidence="10"/>
<sequence length="321" mass="37720">MSLTEYFNYVWSLRDPRTEGWGWSANYKFIFPLIGLYLYVVKIQGPKFMKSRPAYQLKPYILTYNAFMVITNAYFFWNYWKRSYGGGYYSWFCQGVSYSRDKNSMEILELTWWYVLVRIADFIDTIFFLLRKKYEHISMLHVVHHTLVVLSGWLWLNFGTDGQILLGICINAFIHIIMYTYYGLAALGPWTQKYLWWKRYLTKLQIIQFLILNTHISIPLFYNCGYPRALTLLAAGQGVVGLILFVNFYIKRYCVLRSPAGAGQTVKPSDTCRKPAGGIQKETEPSPLRMLEKARKECCRQRSVRVPPFICSQIERGSRTE</sequence>
<dbReference type="GO" id="GO:0042761">
    <property type="term" value="P:very long-chain fatty acid biosynthetic process"/>
    <property type="evidence" value="ECO:0007669"/>
    <property type="project" value="TreeGrafter"/>
</dbReference>
<evidence type="ECO:0000256" key="4">
    <source>
        <dbReference type="ARBA" id="ARBA00022692"/>
    </source>
</evidence>
<proteinExistence type="inferred from homology"/>
<keyword evidence="6 10" id="KW-1133">Transmembrane helix</keyword>
<dbReference type="RefSeq" id="XP_003738776.1">
    <property type="nucleotide sequence ID" value="XM_003738728.1"/>
</dbReference>
<keyword evidence="11" id="KW-1185">Reference proteome</keyword>
<dbReference type="Pfam" id="PF01151">
    <property type="entry name" value="ELO"/>
    <property type="match status" value="1"/>
</dbReference>
<dbReference type="InterPro" id="IPR002076">
    <property type="entry name" value="ELO_fam"/>
</dbReference>
<keyword evidence="8 10" id="KW-0472">Membrane</keyword>
<name>A0AAJ7L6H7_9ACAR</name>
<comment type="similarity">
    <text evidence="10">Belongs to the ELO family.</text>
</comment>
<dbReference type="PANTHER" id="PTHR11157">
    <property type="entry name" value="FATTY ACID ACYL TRANSFERASE-RELATED"/>
    <property type="match status" value="1"/>
</dbReference>
<keyword evidence="7 10" id="KW-0443">Lipid metabolism</keyword>
<evidence type="ECO:0000256" key="2">
    <source>
        <dbReference type="ARBA" id="ARBA00022516"/>
    </source>
</evidence>
<evidence type="ECO:0000256" key="6">
    <source>
        <dbReference type="ARBA" id="ARBA00022989"/>
    </source>
</evidence>
<feature type="transmembrane region" description="Helical" evidence="10">
    <location>
        <begin position="228"/>
        <end position="250"/>
    </location>
</feature>
<evidence type="ECO:0000313" key="11">
    <source>
        <dbReference type="Proteomes" id="UP000694867"/>
    </source>
</evidence>
<evidence type="ECO:0000313" key="13">
    <source>
        <dbReference type="RefSeq" id="XP_018497341.1"/>
    </source>
</evidence>
<evidence type="ECO:0000256" key="5">
    <source>
        <dbReference type="ARBA" id="ARBA00022832"/>
    </source>
</evidence>
<keyword evidence="2 10" id="KW-0444">Lipid biosynthesis</keyword>
<accession>A0AAJ7L6H7</accession>
<dbReference type="GO" id="GO:0030148">
    <property type="term" value="P:sphingolipid biosynthetic process"/>
    <property type="evidence" value="ECO:0007669"/>
    <property type="project" value="TreeGrafter"/>
</dbReference>
<feature type="transmembrane region" description="Helical" evidence="10">
    <location>
        <begin position="137"/>
        <end position="156"/>
    </location>
</feature>
<keyword evidence="4 10" id="KW-0812">Transmembrane</keyword>
<dbReference type="RefSeq" id="XP_018497341.1">
    <property type="nucleotide sequence ID" value="XM_018641825.1"/>
</dbReference>
<dbReference type="GO" id="GO:0005789">
    <property type="term" value="C:endoplasmic reticulum membrane"/>
    <property type="evidence" value="ECO:0007669"/>
    <property type="project" value="TreeGrafter"/>
</dbReference>
<dbReference type="GeneID" id="100906774"/>
<dbReference type="GO" id="GO:0034625">
    <property type="term" value="P:fatty acid elongation, monounsaturated fatty acid"/>
    <property type="evidence" value="ECO:0007669"/>
    <property type="project" value="TreeGrafter"/>
</dbReference>
<evidence type="ECO:0000256" key="10">
    <source>
        <dbReference type="RuleBase" id="RU361115"/>
    </source>
</evidence>
<keyword evidence="9 10" id="KW-0275">Fatty acid biosynthesis</keyword>
<feature type="transmembrane region" description="Helical" evidence="10">
    <location>
        <begin position="204"/>
        <end position="222"/>
    </location>
</feature>
<keyword evidence="5 10" id="KW-0276">Fatty acid metabolism</keyword>
<dbReference type="AlphaFoldDB" id="A0AAJ7L6H7"/>
<dbReference type="Proteomes" id="UP000694867">
    <property type="component" value="Unplaced"/>
</dbReference>
<keyword evidence="3 10" id="KW-0808">Transferase</keyword>
<organism evidence="11 13">
    <name type="scientific">Galendromus occidentalis</name>
    <name type="common">western predatory mite</name>
    <dbReference type="NCBI Taxonomy" id="34638"/>
    <lineage>
        <taxon>Eukaryota</taxon>
        <taxon>Metazoa</taxon>
        <taxon>Ecdysozoa</taxon>
        <taxon>Arthropoda</taxon>
        <taxon>Chelicerata</taxon>
        <taxon>Arachnida</taxon>
        <taxon>Acari</taxon>
        <taxon>Parasitiformes</taxon>
        <taxon>Mesostigmata</taxon>
        <taxon>Gamasina</taxon>
        <taxon>Phytoseioidea</taxon>
        <taxon>Phytoseiidae</taxon>
        <taxon>Typhlodrominae</taxon>
        <taxon>Galendromus</taxon>
    </lineage>
</organism>
<evidence type="ECO:0000256" key="7">
    <source>
        <dbReference type="ARBA" id="ARBA00023098"/>
    </source>
</evidence>
<feature type="transmembrane region" description="Helical" evidence="10">
    <location>
        <begin position="61"/>
        <end position="80"/>
    </location>
</feature>
<evidence type="ECO:0000313" key="12">
    <source>
        <dbReference type="RefSeq" id="XP_003738776.1"/>
    </source>
</evidence>
<dbReference type="KEGG" id="goe:100906774"/>
<evidence type="ECO:0000256" key="1">
    <source>
        <dbReference type="ARBA" id="ARBA00004141"/>
    </source>
</evidence>
<gene>
    <name evidence="12 13" type="primary">LOC100906774</name>
</gene>
<evidence type="ECO:0000256" key="3">
    <source>
        <dbReference type="ARBA" id="ARBA00022679"/>
    </source>
</evidence>
<comment type="subcellular location">
    <subcellularLocation>
        <location evidence="1">Membrane</location>
        <topology evidence="1">Multi-pass membrane protein</topology>
    </subcellularLocation>
</comment>
<dbReference type="GO" id="GO:0034626">
    <property type="term" value="P:fatty acid elongation, polyunsaturated fatty acid"/>
    <property type="evidence" value="ECO:0007669"/>
    <property type="project" value="TreeGrafter"/>
</dbReference>
<reference evidence="12 13" key="1">
    <citation type="submission" date="2025-04" db="UniProtKB">
        <authorList>
            <consortium name="RefSeq"/>
        </authorList>
    </citation>
    <scope>IDENTIFICATION</scope>
</reference>
<dbReference type="GO" id="GO:0009922">
    <property type="term" value="F:fatty acid elongase activity"/>
    <property type="evidence" value="ECO:0007669"/>
    <property type="project" value="UniProtKB-EC"/>
</dbReference>
<dbReference type="PANTHER" id="PTHR11157:SF69">
    <property type="entry name" value="ELONGATION OF VERY LONG CHAIN FATTY ACIDS PROTEIN 7"/>
    <property type="match status" value="1"/>
</dbReference>
<comment type="catalytic activity">
    <reaction evidence="10">
        <text>a very-long-chain acyl-CoA + malonyl-CoA + H(+) = a very-long-chain 3-oxoacyl-CoA + CO2 + CoA</text>
        <dbReference type="Rhea" id="RHEA:32727"/>
        <dbReference type="ChEBI" id="CHEBI:15378"/>
        <dbReference type="ChEBI" id="CHEBI:16526"/>
        <dbReference type="ChEBI" id="CHEBI:57287"/>
        <dbReference type="ChEBI" id="CHEBI:57384"/>
        <dbReference type="ChEBI" id="CHEBI:90725"/>
        <dbReference type="ChEBI" id="CHEBI:90736"/>
        <dbReference type="EC" id="2.3.1.199"/>
    </reaction>
</comment>
<feature type="transmembrane region" description="Helical" evidence="10">
    <location>
        <begin position="111"/>
        <end position="130"/>
    </location>
</feature>
<dbReference type="GO" id="GO:0019367">
    <property type="term" value="P:fatty acid elongation, saturated fatty acid"/>
    <property type="evidence" value="ECO:0007669"/>
    <property type="project" value="TreeGrafter"/>
</dbReference>
<feature type="transmembrane region" description="Helical" evidence="10">
    <location>
        <begin position="162"/>
        <end position="184"/>
    </location>
</feature>
<feature type="transmembrane region" description="Helical" evidence="10">
    <location>
        <begin position="20"/>
        <end position="40"/>
    </location>
</feature>
<evidence type="ECO:0000256" key="9">
    <source>
        <dbReference type="ARBA" id="ARBA00023160"/>
    </source>
</evidence>
<evidence type="ECO:0000256" key="8">
    <source>
        <dbReference type="ARBA" id="ARBA00023136"/>
    </source>
</evidence>
<protein>
    <recommendedName>
        <fullName evidence="10">Elongation of very long chain fatty acids protein</fullName>
        <ecNumber evidence="10">2.3.1.199</ecNumber>
    </recommendedName>
    <alternativeName>
        <fullName evidence="10">Very-long-chain 3-oxoacyl-CoA synthase</fullName>
    </alternativeName>
</protein>